<protein>
    <submittedName>
        <fullName evidence="7">TMF1 factor</fullName>
    </submittedName>
</protein>
<dbReference type="Pfam" id="PF12329">
    <property type="entry name" value="TMF_DNA_bd"/>
    <property type="match status" value="1"/>
</dbReference>
<comment type="subcellular location">
    <subcellularLocation>
        <location evidence="1">Golgi apparatus</location>
    </subcellularLocation>
</comment>
<dbReference type="EMBL" id="WEIV01030184">
    <property type="protein sequence ID" value="NWI61325.1"/>
    <property type="molecule type" value="Genomic_DNA"/>
</dbReference>
<proteinExistence type="predicted"/>
<feature type="region of interest" description="Disordered" evidence="5">
    <location>
        <begin position="54"/>
        <end position="85"/>
    </location>
</feature>
<feature type="compositionally biased region" description="Low complexity" evidence="5">
    <location>
        <begin position="259"/>
        <end position="270"/>
    </location>
</feature>
<feature type="compositionally biased region" description="Polar residues" evidence="5">
    <location>
        <begin position="54"/>
        <end position="81"/>
    </location>
</feature>
<keyword evidence="8" id="KW-1185">Reference proteome</keyword>
<keyword evidence="2" id="KW-0333">Golgi apparatus</keyword>
<dbReference type="GO" id="GO:0005794">
    <property type="term" value="C:Golgi apparatus"/>
    <property type="evidence" value="ECO:0007669"/>
    <property type="project" value="UniProtKB-SubCell"/>
</dbReference>
<dbReference type="InterPro" id="IPR022092">
    <property type="entry name" value="TMF_DNA-bd"/>
</dbReference>
<feature type="region of interest" description="Disordered" evidence="5">
    <location>
        <begin position="109"/>
        <end position="297"/>
    </location>
</feature>
<feature type="non-terminal residue" evidence="7">
    <location>
        <position position="1110"/>
    </location>
</feature>
<dbReference type="Pfam" id="PF12325">
    <property type="entry name" value="TMF_TATA_bd"/>
    <property type="match status" value="1"/>
</dbReference>
<feature type="region of interest" description="Disordered" evidence="5">
    <location>
        <begin position="435"/>
        <end position="461"/>
    </location>
</feature>
<name>A0A851CW45_CALVR</name>
<accession>A0A851CW45</accession>
<dbReference type="PANTHER" id="PTHR46515:SF1">
    <property type="entry name" value="TATA ELEMENT MODULATORY FACTOR"/>
    <property type="match status" value="1"/>
</dbReference>
<dbReference type="InterPro" id="IPR052602">
    <property type="entry name" value="Growth_transcription_reg"/>
</dbReference>
<feature type="coiled-coil region" evidence="4">
    <location>
        <begin position="824"/>
        <end position="921"/>
    </location>
</feature>
<evidence type="ECO:0000256" key="1">
    <source>
        <dbReference type="ARBA" id="ARBA00004555"/>
    </source>
</evidence>
<evidence type="ECO:0000259" key="6">
    <source>
        <dbReference type="Pfam" id="PF12325"/>
    </source>
</evidence>
<sequence>PRMSWFNASQLSSFAKQALSQAQKSIDRVLDIQAEETPWPDAVIPDYGDGTNSLISGGWDTSSWGLSSNTEPQNQPVSPTAITKPVRRTVVDESENFFSAFLSPTDVQSIQKNPVVSKPPSKSQRPKEEVKSTLKESQHPSQLEVPVTTEAEVKDSSVAVLDLKNLDIPKEESEENSVLESDAKHEASTNEVTDKKVSVLNLEVPEDAPTEKSSVRAEGAAGAPEGTSQPLGAGTKDMGLEGKERKTEDRQSNTPSPPISTFSSGTSTTSDIEVLDHESVISESSVSSRQEAADSKSSLHLMQTSFQLLSTSACADYNRLDDFQKMTESCGSSDAFERIDSFSVQSLDSRSVSEINSDDELSGRASASVSVAVSAAVPKTETVDALKNESEILNDAPVLHTEEAEMEESGRSATPVNSEQPDVLVAAVQTVEEQVVKEEEEEADPQQDAVEEGVEEDTEKQEFKKMIDSLTEKLEKREIQLLSTSKEKARLEEAYDNLKDEMFRMKEESSSLSSLKEEFAQRIADAEKKLQLACKERDAAKKEVKTVKEELATRLNTNETAELLKEKEEQIKGLMEEGEKLSKQQLHNSNIIKKLRAKEKERENINTKQNKKIKELEEELQHLKQVLDGKEDLEKQHRDSIKQLNSVVERQEKDLAKLQAEVDDLEEKNRSVQAALDSAYKELADLHKANATKDSEAQEAALSREMKAREELGLALEKAQEEARQQQEALAIQVADLRLALQRAEQQAARKEDYLRQEISELQQRLQEAESRNQELSQSVTSATRPLLRQIENLQATLGAQTSAWEKLEKNLSDRLGKSQTLLAAAAERERAATEELLANKIQMSSSESQNSLLRQENTRLQAQLEVERNKLKKMENENSRYEVELEGLKDEYAKTLEDAKKEKTLLATQLEMEKMKVEQERKKAILVQEAAKEKDRKPFTVETVSSTPSMSRSSSISGVDMAGLQTSFLSQDDPHDHSFGPTATSGSNLYDAIRMGAGSSIIENLQSQLKLREGEISHLQLEIGNLEKTRSIMAEELVKLTNQNDELEEKVKEIPKLRTQLKDLDQRYNTILQMYGEKAEEAEELRLDLEDVKNMYKTQIDELLKQRQN</sequence>
<evidence type="ECO:0000256" key="5">
    <source>
        <dbReference type="SAM" id="MobiDB-lite"/>
    </source>
</evidence>
<dbReference type="Proteomes" id="UP000642973">
    <property type="component" value="Unassembled WGS sequence"/>
</dbReference>
<organism evidence="7 8">
    <name type="scientific">Calyptomena viridis</name>
    <name type="common">Lesser green broadbill</name>
    <dbReference type="NCBI Taxonomy" id="135972"/>
    <lineage>
        <taxon>Eukaryota</taxon>
        <taxon>Metazoa</taxon>
        <taxon>Chordata</taxon>
        <taxon>Craniata</taxon>
        <taxon>Vertebrata</taxon>
        <taxon>Euteleostomi</taxon>
        <taxon>Archelosauria</taxon>
        <taxon>Archosauria</taxon>
        <taxon>Dinosauria</taxon>
        <taxon>Saurischia</taxon>
        <taxon>Theropoda</taxon>
        <taxon>Coelurosauria</taxon>
        <taxon>Aves</taxon>
        <taxon>Neognathae</taxon>
        <taxon>Neoaves</taxon>
        <taxon>Telluraves</taxon>
        <taxon>Australaves</taxon>
        <taxon>Passeriformes</taxon>
        <taxon>Eurylaimidae</taxon>
        <taxon>Calyptomena</taxon>
    </lineage>
</organism>
<feature type="compositionally biased region" description="Basic and acidic residues" evidence="5">
    <location>
        <begin position="238"/>
        <end position="251"/>
    </location>
</feature>
<feature type="domain" description="TATA element modulatory factor 1 TATA binding" evidence="6">
    <location>
        <begin position="995"/>
        <end position="1104"/>
    </location>
</feature>
<evidence type="ECO:0000256" key="3">
    <source>
        <dbReference type="ARBA" id="ARBA00023054"/>
    </source>
</evidence>
<feature type="compositionally biased region" description="Basic and acidic residues" evidence="5">
    <location>
        <begin position="181"/>
        <end position="197"/>
    </location>
</feature>
<keyword evidence="3 4" id="KW-0175">Coiled coil</keyword>
<feature type="region of interest" description="Disordered" evidence="5">
    <location>
        <begin position="387"/>
        <end position="419"/>
    </location>
</feature>
<dbReference type="GO" id="GO:0005783">
    <property type="term" value="C:endoplasmic reticulum"/>
    <property type="evidence" value="ECO:0007669"/>
    <property type="project" value="TreeGrafter"/>
</dbReference>
<feature type="non-terminal residue" evidence="7">
    <location>
        <position position="1"/>
    </location>
</feature>
<feature type="region of interest" description="Disordered" evidence="5">
    <location>
        <begin position="939"/>
        <end position="958"/>
    </location>
</feature>
<reference evidence="7" key="1">
    <citation type="submission" date="2019-10" db="EMBL/GenBank/DDBJ databases">
        <title>Bird 10,000 Genomes (B10K) Project - Family phase.</title>
        <authorList>
            <person name="Zhang G."/>
        </authorList>
    </citation>
    <scope>NUCLEOTIDE SEQUENCE</scope>
    <source>
        <strain evidence="7">B10K-DU-002-55</strain>
        <tissue evidence="7">Muscle</tissue>
    </source>
</reference>
<gene>
    <name evidence="7" type="primary">Tmf1</name>
    <name evidence="7" type="ORF">CALVIR_R08676</name>
</gene>
<evidence type="ECO:0000313" key="8">
    <source>
        <dbReference type="Proteomes" id="UP000642973"/>
    </source>
</evidence>
<feature type="region of interest" description="Disordered" evidence="5">
    <location>
        <begin position="347"/>
        <end position="369"/>
    </location>
</feature>
<feature type="compositionally biased region" description="Basic and acidic residues" evidence="5">
    <location>
        <begin position="125"/>
        <end position="138"/>
    </location>
</feature>
<evidence type="ECO:0000256" key="4">
    <source>
        <dbReference type="SAM" id="Coils"/>
    </source>
</evidence>
<dbReference type="InterPro" id="IPR022091">
    <property type="entry name" value="TMF_TATA-bd"/>
</dbReference>
<feature type="coiled-coil region" evidence="4">
    <location>
        <begin position="1003"/>
        <end position="1107"/>
    </location>
</feature>
<evidence type="ECO:0000313" key="7">
    <source>
        <dbReference type="EMBL" id="NWI61325.1"/>
    </source>
</evidence>
<dbReference type="AlphaFoldDB" id="A0A851CW45"/>
<feature type="compositionally biased region" description="Acidic residues" evidence="5">
    <location>
        <begin position="438"/>
        <end position="459"/>
    </location>
</feature>
<evidence type="ECO:0000256" key="2">
    <source>
        <dbReference type="ARBA" id="ARBA00023034"/>
    </source>
</evidence>
<comment type="caution">
    <text evidence="7">The sequence shown here is derived from an EMBL/GenBank/DDBJ whole genome shotgun (WGS) entry which is preliminary data.</text>
</comment>
<dbReference type="PANTHER" id="PTHR46515">
    <property type="entry name" value="TATA ELEMENT MODULATORY FACTOR TMF1"/>
    <property type="match status" value="1"/>
</dbReference>
<feature type="compositionally biased region" description="Low complexity" evidence="5">
    <location>
        <begin position="946"/>
        <end position="958"/>
    </location>
</feature>